<gene>
    <name evidence="2" type="ORF">NCTC10038_03012</name>
</gene>
<evidence type="ECO:0000313" key="2">
    <source>
        <dbReference type="EMBL" id="SQF91586.1"/>
    </source>
</evidence>
<sequence length="69" mass="7307">MLADDGGLKGIGYNNGRGFAPYGSGPSWRSDGQGGYEGTGEYRKRGYKSDGRGGYIGTGNNRGGRWKPD</sequence>
<proteinExistence type="predicted"/>
<dbReference type="EMBL" id="LS483372">
    <property type="protein sequence ID" value="SQF91586.1"/>
    <property type="molecule type" value="Genomic_DNA"/>
</dbReference>
<accession>A0A3M3XIC5</accession>
<protein>
    <submittedName>
        <fullName evidence="2">Uncharacterized protein</fullName>
    </submittedName>
</protein>
<evidence type="ECO:0000313" key="3">
    <source>
        <dbReference type="Proteomes" id="UP000248640"/>
    </source>
</evidence>
<name>A0A3M3XIC5_PSEFL</name>
<feature type="compositionally biased region" description="Basic and acidic residues" evidence="1">
    <location>
        <begin position="40"/>
        <end position="51"/>
    </location>
</feature>
<feature type="compositionally biased region" description="Gly residues" evidence="1">
    <location>
        <begin position="52"/>
        <end position="62"/>
    </location>
</feature>
<organism evidence="2 3">
    <name type="scientific">Pseudomonas fluorescens</name>
    <dbReference type="NCBI Taxonomy" id="294"/>
    <lineage>
        <taxon>Bacteria</taxon>
        <taxon>Pseudomonadati</taxon>
        <taxon>Pseudomonadota</taxon>
        <taxon>Gammaproteobacteria</taxon>
        <taxon>Pseudomonadales</taxon>
        <taxon>Pseudomonadaceae</taxon>
        <taxon>Pseudomonas</taxon>
    </lineage>
</organism>
<dbReference type="Proteomes" id="UP000248640">
    <property type="component" value="Chromosome 1"/>
</dbReference>
<feature type="region of interest" description="Disordered" evidence="1">
    <location>
        <begin position="1"/>
        <end position="69"/>
    </location>
</feature>
<dbReference type="AlphaFoldDB" id="A0A3M3XIC5"/>
<evidence type="ECO:0000256" key="1">
    <source>
        <dbReference type="SAM" id="MobiDB-lite"/>
    </source>
</evidence>
<reference evidence="2 3" key="1">
    <citation type="submission" date="2018-06" db="EMBL/GenBank/DDBJ databases">
        <authorList>
            <consortium name="Pathogen Informatics"/>
            <person name="Doyle S."/>
        </authorList>
    </citation>
    <scope>NUCLEOTIDE SEQUENCE [LARGE SCALE GENOMIC DNA]</scope>
    <source>
        <strain evidence="2 3">NCTC10038</strain>
    </source>
</reference>